<comment type="caution">
    <text evidence="2">The sequence shown here is derived from an EMBL/GenBank/DDBJ whole genome shotgun (WGS) entry which is preliminary data.</text>
</comment>
<dbReference type="Proteomes" id="UP000282957">
    <property type="component" value="Unassembled WGS sequence"/>
</dbReference>
<proteinExistence type="predicted"/>
<dbReference type="InterPro" id="IPR012337">
    <property type="entry name" value="RNaseH-like_sf"/>
</dbReference>
<dbReference type="Gene3D" id="3.30.420.10">
    <property type="entry name" value="Ribonuclease H-like superfamily/Ribonuclease H"/>
    <property type="match status" value="1"/>
</dbReference>
<evidence type="ECO:0000259" key="1">
    <source>
        <dbReference type="Pfam" id="PF16473"/>
    </source>
</evidence>
<protein>
    <submittedName>
        <fullName evidence="2">3'-5' exoribonuclease</fullName>
    </submittedName>
</protein>
<sequence length="183" mass="20883">MMHVMLDLETLSTRPNAAIIAIGAVAFDPERMEVLTTFEARIRPSSAHHYDRHLEMETLAWWMHQPDAVRAQWDEGGMILPEALSDFVDWLHFFWPGEVTAVWGNGAAFDNVVLRDACRAVKGSAPWSYKQDRCYRTLRALFPHIEEPPFEGERHTALADALHQAKHCMRLLAALRTEAQPHA</sequence>
<name>A0A437MJW8_9PROT</name>
<organism evidence="2 3">
    <name type="scientific">Rhodovarius crocodyli</name>
    <dbReference type="NCBI Taxonomy" id="1979269"/>
    <lineage>
        <taxon>Bacteria</taxon>
        <taxon>Pseudomonadati</taxon>
        <taxon>Pseudomonadota</taxon>
        <taxon>Alphaproteobacteria</taxon>
        <taxon>Acetobacterales</taxon>
        <taxon>Roseomonadaceae</taxon>
        <taxon>Rhodovarius</taxon>
    </lineage>
</organism>
<dbReference type="InterPro" id="IPR033390">
    <property type="entry name" value="Rv2179c-like"/>
</dbReference>
<gene>
    <name evidence="2" type="ORF">EOD42_09035</name>
</gene>
<evidence type="ECO:0000313" key="3">
    <source>
        <dbReference type="Proteomes" id="UP000282957"/>
    </source>
</evidence>
<keyword evidence="3" id="KW-1185">Reference proteome</keyword>
<dbReference type="SUPFAM" id="SSF53098">
    <property type="entry name" value="Ribonuclease H-like"/>
    <property type="match status" value="1"/>
</dbReference>
<dbReference type="Pfam" id="PF16473">
    <property type="entry name" value="Rv2179c-like"/>
    <property type="match status" value="1"/>
</dbReference>
<evidence type="ECO:0000313" key="2">
    <source>
        <dbReference type="EMBL" id="RVT97923.1"/>
    </source>
</evidence>
<dbReference type="InterPro" id="IPR036397">
    <property type="entry name" value="RNaseH_sf"/>
</dbReference>
<feature type="domain" description="3'-5' exoribonuclease Rv2179c-like" evidence="1">
    <location>
        <begin position="2"/>
        <end position="169"/>
    </location>
</feature>
<dbReference type="GO" id="GO:0003676">
    <property type="term" value="F:nucleic acid binding"/>
    <property type="evidence" value="ECO:0007669"/>
    <property type="project" value="InterPro"/>
</dbReference>
<dbReference type="EMBL" id="SACL01000002">
    <property type="protein sequence ID" value="RVT97923.1"/>
    <property type="molecule type" value="Genomic_DNA"/>
</dbReference>
<accession>A0A437MJW8</accession>
<dbReference type="OrthoDB" id="256590at2"/>
<reference evidence="2 3" key="1">
    <citation type="submission" date="2019-01" db="EMBL/GenBank/DDBJ databases">
        <authorList>
            <person name="Chen W.-M."/>
        </authorList>
    </citation>
    <scope>NUCLEOTIDE SEQUENCE [LARGE SCALE GENOMIC DNA]</scope>
    <source>
        <strain evidence="2 3">CCP-6</strain>
    </source>
</reference>
<dbReference type="AlphaFoldDB" id="A0A437MJW8"/>